<keyword evidence="4 7" id="KW-0812">Transmembrane</keyword>
<keyword evidence="5 7" id="KW-1133">Transmembrane helix</keyword>
<name>A0A2A6M7N9_RHIFR</name>
<evidence type="ECO:0000256" key="2">
    <source>
        <dbReference type="ARBA" id="ARBA00007430"/>
    </source>
</evidence>
<feature type="transmembrane region" description="Helical" evidence="7">
    <location>
        <begin position="388"/>
        <end position="411"/>
    </location>
</feature>
<feature type="transmembrane region" description="Helical" evidence="7">
    <location>
        <begin position="153"/>
        <end position="175"/>
    </location>
</feature>
<organism evidence="8 9">
    <name type="scientific">Rhizobium fredii</name>
    <name type="common">Sinorhizobium fredii</name>
    <dbReference type="NCBI Taxonomy" id="380"/>
    <lineage>
        <taxon>Bacteria</taxon>
        <taxon>Pseudomonadati</taxon>
        <taxon>Pseudomonadota</taxon>
        <taxon>Alphaproteobacteria</taxon>
        <taxon>Hyphomicrobiales</taxon>
        <taxon>Rhizobiaceae</taxon>
        <taxon>Sinorhizobium/Ensifer group</taxon>
        <taxon>Sinorhizobium</taxon>
    </lineage>
</organism>
<feature type="transmembrane region" description="Helical" evidence="7">
    <location>
        <begin position="50"/>
        <end position="76"/>
    </location>
</feature>
<dbReference type="GO" id="GO:0005886">
    <property type="term" value="C:plasma membrane"/>
    <property type="evidence" value="ECO:0007669"/>
    <property type="project" value="UniProtKB-SubCell"/>
</dbReference>
<accession>A0A2A6M7N9</accession>
<evidence type="ECO:0000256" key="5">
    <source>
        <dbReference type="ARBA" id="ARBA00022989"/>
    </source>
</evidence>
<feature type="transmembrane region" description="Helical" evidence="7">
    <location>
        <begin position="88"/>
        <end position="108"/>
    </location>
</feature>
<dbReference type="PANTHER" id="PTHR30250:SF10">
    <property type="entry name" value="LIPOPOLYSACCHARIDE BIOSYNTHESIS PROTEIN WZXC"/>
    <property type="match status" value="1"/>
</dbReference>
<dbReference type="Pfam" id="PF13440">
    <property type="entry name" value="Polysacc_synt_3"/>
    <property type="match status" value="1"/>
</dbReference>
<feature type="transmembrane region" description="Helical" evidence="7">
    <location>
        <begin position="452"/>
        <end position="472"/>
    </location>
</feature>
<evidence type="ECO:0000313" key="8">
    <source>
        <dbReference type="EMBL" id="PDT50409.1"/>
    </source>
</evidence>
<dbReference type="EMBL" id="NWTC01000001">
    <property type="protein sequence ID" value="PDT50409.1"/>
    <property type="molecule type" value="Genomic_DNA"/>
</dbReference>
<evidence type="ECO:0000256" key="1">
    <source>
        <dbReference type="ARBA" id="ARBA00004651"/>
    </source>
</evidence>
<evidence type="ECO:0000256" key="7">
    <source>
        <dbReference type="SAM" id="Phobius"/>
    </source>
</evidence>
<evidence type="ECO:0000256" key="4">
    <source>
        <dbReference type="ARBA" id="ARBA00022692"/>
    </source>
</evidence>
<feature type="transmembrane region" description="Helical" evidence="7">
    <location>
        <begin position="423"/>
        <end position="440"/>
    </location>
</feature>
<comment type="subcellular location">
    <subcellularLocation>
        <location evidence="1">Cell membrane</location>
        <topology evidence="1">Multi-pass membrane protein</topology>
    </subcellularLocation>
</comment>
<dbReference type="AlphaFoldDB" id="A0A2A6M7N9"/>
<protein>
    <submittedName>
        <fullName evidence="8">Polysaccharide biosynthesis protein</fullName>
    </submittedName>
</protein>
<evidence type="ECO:0000313" key="9">
    <source>
        <dbReference type="Proteomes" id="UP000220353"/>
    </source>
</evidence>
<dbReference type="Proteomes" id="UP000220353">
    <property type="component" value="Unassembled WGS sequence"/>
</dbReference>
<feature type="transmembrane region" description="Helical" evidence="7">
    <location>
        <begin position="362"/>
        <end position="382"/>
    </location>
</feature>
<reference evidence="8 9" key="1">
    <citation type="submission" date="2017-09" db="EMBL/GenBank/DDBJ databases">
        <title>Comparative genomics of rhizobia isolated from Phaseolus vulgaris in China.</title>
        <authorList>
            <person name="Tong W."/>
        </authorList>
    </citation>
    <scope>NUCLEOTIDE SEQUENCE [LARGE SCALE GENOMIC DNA]</scope>
    <source>
        <strain evidence="8 9">PCH1</strain>
    </source>
</reference>
<proteinExistence type="inferred from homology"/>
<dbReference type="RefSeq" id="WP_051000138.1">
    <property type="nucleotide sequence ID" value="NZ_NWTC01000001.1"/>
</dbReference>
<feature type="transmembrane region" description="Helical" evidence="7">
    <location>
        <begin position="330"/>
        <end position="350"/>
    </location>
</feature>
<feature type="transmembrane region" description="Helical" evidence="7">
    <location>
        <begin position="301"/>
        <end position="324"/>
    </location>
</feature>
<sequence length="496" mass="52758">MRSEFVHRLRRFGRTAIFTAAVAFLGRTSQQVFAVALVLIAAAFLTPAEYGVYSLATALAILLQTFTYAGFYHFIVRQDDPLGTLLDTCFWCMMAVALLGAGALFGAGPFLSSAFDAPSFFTALSILALDQVLGTPIAWISAVMLRRQQLRPLYAIMLVQNVLSFAAGLIFLLYWHSVAALLAYRVTKTGLGLILYFSHTRICPGLKFSPTLALSAFRYASGLYGSRIMHFLSRYSGDLLLGLMFSTAEAGLFRFGNRVVTGITDVISQPIKSFALTQFGDAQRRDGDFAAIYARFASTTLMLLGITCIAIALLVGPAVHAFLAPHYFEAIGVTRAICVATAATIGGMFLEPILSARGKTASYFLLTTASAAIAIAAIALAAPVGLLAVAWSQSVVTMMSGVLGMTFIARYMPAPLSVLVKPLAGTIPYLVAFGLGAFAIDGAARWAISAGPYEVVVAAALMGLLAGSLLWLGSRAGVVSMEVFVDSSGGRDEQVE</sequence>
<dbReference type="PANTHER" id="PTHR30250">
    <property type="entry name" value="PST FAMILY PREDICTED COLANIC ACID TRANSPORTER"/>
    <property type="match status" value="1"/>
</dbReference>
<gene>
    <name evidence="8" type="ORF">CO661_01860</name>
</gene>
<keyword evidence="3" id="KW-1003">Cell membrane</keyword>
<evidence type="ECO:0000256" key="6">
    <source>
        <dbReference type="ARBA" id="ARBA00023136"/>
    </source>
</evidence>
<comment type="caution">
    <text evidence="8">The sequence shown here is derived from an EMBL/GenBank/DDBJ whole genome shotgun (WGS) entry which is preliminary data.</text>
</comment>
<comment type="similarity">
    <text evidence="2">Belongs to the polysaccharide synthase family.</text>
</comment>
<feature type="transmembrane region" description="Helical" evidence="7">
    <location>
        <begin position="120"/>
        <end position="141"/>
    </location>
</feature>
<dbReference type="InterPro" id="IPR050833">
    <property type="entry name" value="Poly_Biosynth_Transport"/>
</dbReference>
<evidence type="ECO:0000256" key="3">
    <source>
        <dbReference type="ARBA" id="ARBA00022475"/>
    </source>
</evidence>
<keyword evidence="6 7" id="KW-0472">Membrane</keyword>